<dbReference type="Gene3D" id="1.20.1440.20">
    <property type="entry name" value="LemA-like domain"/>
    <property type="match status" value="1"/>
</dbReference>
<accession>A0A5D3YJZ1</accession>
<dbReference type="SUPFAM" id="SSF140478">
    <property type="entry name" value="LemA-like"/>
    <property type="match status" value="1"/>
</dbReference>
<dbReference type="Proteomes" id="UP000324595">
    <property type="component" value="Unassembled WGS sequence"/>
</dbReference>
<evidence type="ECO:0000313" key="8">
    <source>
        <dbReference type="EMBL" id="TYP92756.1"/>
    </source>
</evidence>
<comment type="similarity">
    <text evidence="2">Belongs to the LemA family.</text>
</comment>
<comment type="subcellular location">
    <subcellularLocation>
        <location evidence="1">Membrane</location>
        <topology evidence="1">Single-pass membrane protein</topology>
    </subcellularLocation>
</comment>
<dbReference type="InterPro" id="IPR007156">
    <property type="entry name" value="MamQ_LemA"/>
</dbReference>
<evidence type="ECO:0000256" key="1">
    <source>
        <dbReference type="ARBA" id="ARBA00004167"/>
    </source>
</evidence>
<dbReference type="PANTHER" id="PTHR34478:SF2">
    <property type="entry name" value="MEMBRANE PROTEIN"/>
    <property type="match status" value="1"/>
</dbReference>
<evidence type="ECO:0000256" key="3">
    <source>
        <dbReference type="ARBA" id="ARBA00022692"/>
    </source>
</evidence>
<keyword evidence="6" id="KW-0175">Coiled coil</keyword>
<dbReference type="Pfam" id="PF04011">
    <property type="entry name" value="LemA"/>
    <property type="match status" value="1"/>
</dbReference>
<proteinExistence type="inferred from homology"/>
<evidence type="ECO:0000256" key="2">
    <source>
        <dbReference type="ARBA" id="ARBA00008854"/>
    </source>
</evidence>
<name>A0A5D3YJZ1_9BACT</name>
<dbReference type="RefSeq" id="WP_148899443.1">
    <property type="nucleotide sequence ID" value="NZ_VNHY01000003.1"/>
</dbReference>
<feature type="transmembrane region" description="Helical" evidence="7">
    <location>
        <begin position="6"/>
        <end position="27"/>
    </location>
</feature>
<feature type="coiled-coil region" evidence="6">
    <location>
        <begin position="121"/>
        <end position="148"/>
    </location>
</feature>
<evidence type="ECO:0000256" key="7">
    <source>
        <dbReference type="SAM" id="Phobius"/>
    </source>
</evidence>
<dbReference type="InterPro" id="IPR023353">
    <property type="entry name" value="LemA-like_dom_sf"/>
</dbReference>
<dbReference type="PANTHER" id="PTHR34478">
    <property type="entry name" value="PROTEIN LEMA"/>
    <property type="match status" value="1"/>
</dbReference>
<dbReference type="GO" id="GO:0016020">
    <property type="term" value="C:membrane"/>
    <property type="evidence" value="ECO:0007669"/>
    <property type="project" value="UniProtKB-SubCell"/>
</dbReference>
<evidence type="ECO:0000256" key="6">
    <source>
        <dbReference type="SAM" id="Coils"/>
    </source>
</evidence>
<comment type="caution">
    <text evidence="8">The sequence shown here is derived from an EMBL/GenBank/DDBJ whole genome shotgun (WGS) entry which is preliminary data.</text>
</comment>
<dbReference type="EMBL" id="VNHY01000003">
    <property type="protein sequence ID" value="TYP92756.1"/>
    <property type="molecule type" value="Genomic_DNA"/>
</dbReference>
<sequence length="195" mass="21967">MNIKTIIGIAIAALIIFYGVSVNNSLVEKQERVNQSWAQVENQYQRRSDLIPNLVNTVKGAADFEQKTLTQVTEARSKASSIQVSAEDLNNPQKVQQFQQAQKQLSGALSRLLVTVEKYPELKANQNFQDLQTQLEGTENRISTERQRFNESVQTYNTAIRKFPGSLFASILGFDKKAYFEAEEGASETPEVNFN</sequence>
<evidence type="ECO:0000256" key="4">
    <source>
        <dbReference type="ARBA" id="ARBA00022989"/>
    </source>
</evidence>
<evidence type="ECO:0000256" key="5">
    <source>
        <dbReference type="ARBA" id="ARBA00023136"/>
    </source>
</evidence>
<dbReference type="OrthoDB" id="9804152at2"/>
<keyword evidence="9" id="KW-1185">Reference proteome</keyword>
<dbReference type="AlphaFoldDB" id="A0A5D3YJZ1"/>
<gene>
    <name evidence="8" type="ORF">LX73_2121</name>
</gene>
<evidence type="ECO:0000313" key="9">
    <source>
        <dbReference type="Proteomes" id="UP000324595"/>
    </source>
</evidence>
<protein>
    <submittedName>
        <fullName evidence="8">LemA protein</fullName>
    </submittedName>
</protein>
<keyword evidence="4 7" id="KW-1133">Transmembrane helix</keyword>
<keyword evidence="5 7" id="KW-0472">Membrane</keyword>
<organism evidence="8 9">
    <name type="scientific">Fodinibius salinus</name>
    <dbReference type="NCBI Taxonomy" id="860790"/>
    <lineage>
        <taxon>Bacteria</taxon>
        <taxon>Pseudomonadati</taxon>
        <taxon>Balneolota</taxon>
        <taxon>Balneolia</taxon>
        <taxon>Balneolales</taxon>
        <taxon>Balneolaceae</taxon>
        <taxon>Fodinibius</taxon>
    </lineage>
</organism>
<keyword evidence="3 7" id="KW-0812">Transmembrane</keyword>
<reference evidence="8 9" key="1">
    <citation type="submission" date="2019-07" db="EMBL/GenBank/DDBJ databases">
        <title>Genomic Encyclopedia of Archaeal and Bacterial Type Strains, Phase II (KMG-II): from individual species to whole genera.</title>
        <authorList>
            <person name="Goeker M."/>
        </authorList>
    </citation>
    <scope>NUCLEOTIDE SEQUENCE [LARGE SCALE GENOMIC DNA]</scope>
    <source>
        <strain evidence="8 9">DSM 21935</strain>
    </source>
</reference>